<dbReference type="AlphaFoldDB" id="A0A8J2KIV4"/>
<evidence type="ECO:0000256" key="1">
    <source>
        <dbReference type="SAM" id="MobiDB-lite"/>
    </source>
</evidence>
<feature type="region of interest" description="Disordered" evidence="1">
    <location>
        <begin position="60"/>
        <end position="79"/>
    </location>
</feature>
<feature type="non-terminal residue" evidence="2">
    <location>
        <position position="337"/>
    </location>
</feature>
<name>A0A8J2KIV4_9HEXA</name>
<proteinExistence type="predicted"/>
<reference evidence="2" key="1">
    <citation type="submission" date="2021-06" db="EMBL/GenBank/DDBJ databases">
        <authorList>
            <person name="Hodson N. C."/>
            <person name="Mongue J. A."/>
            <person name="Jaron S. K."/>
        </authorList>
    </citation>
    <scope>NUCLEOTIDE SEQUENCE</scope>
</reference>
<accession>A0A8J2KIV4</accession>
<evidence type="ECO:0000313" key="2">
    <source>
        <dbReference type="EMBL" id="CAG7817237.1"/>
    </source>
</evidence>
<organism evidence="2 3">
    <name type="scientific">Allacma fusca</name>
    <dbReference type="NCBI Taxonomy" id="39272"/>
    <lineage>
        <taxon>Eukaryota</taxon>
        <taxon>Metazoa</taxon>
        <taxon>Ecdysozoa</taxon>
        <taxon>Arthropoda</taxon>
        <taxon>Hexapoda</taxon>
        <taxon>Collembola</taxon>
        <taxon>Symphypleona</taxon>
        <taxon>Sminthuridae</taxon>
        <taxon>Allacma</taxon>
    </lineage>
</organism>
<evidence type="ECO:0000313" key="3">
    <source>
        <dbReference type="Proteomes" id="UP000708208"/>
    </source>
</evidence>
<comment type="caution">
    <text evidence="2">The sequence shown here is derived from an EMBL/GenBank/DDBJ whole genome shotgun (WGS) entry which is preliminary data.</text>
</comment>
<keyword evidence="3" id="KW-1185">Reference proteome</keyword>
<sequence length="337" mass="39005">MLQTIKNNLQDFYILGSSAPFIYCEYFNTIYPSYDKDRKTFLRDWEGTLNSVDRSLNRCVPPTRQDLSASPMQPESMKYSYITPGKQNNCQASFEAPSQPQRNKRPRLQISSCTSEFENRDEADEFMDSSDNFQMTINTQAAKVAHDHSYASSKELFQPHQVDQKTFDNVLEGMAPYVWKDCSRFSTISLMMLQNLDYTPYNAAVFVNTTYCPWLEYLSSTKKIRCKWCNMMLNQKRLIDRSGSPLITDIMKLGTGRTNANNTYSASKIRNANTKKITDHNENTFHKMAAHFFQLHDNGYRGNELIKEFEKPGGYYRNFFKATENVVVLAIQSLRMG</sequence>
<gene>
    <name evidence="2" type="ORF">AFUS01_LOCUS27815</name>
</gene>
<dbReference type="Proteomes" id="UP000708208">
    <property type="component" value="Unassembled WGS sequence"/>
</dbReference>
<dbReference type="EMBL" id="CAJVCH010389463">
    <property type="protein sequence ID" value="CAG7817237.1"/>
    <property type="molecule type" value="Genomic_DNA"/>
</dbReference>
<protein>
    <submittedName>
        <fullName evidence="2">Uncharacterized protein</fullName>
    </submittedName>
</protein>